<evidence type="ECO:0000313" key="3">
    <source>
        <dbReference type="EMBL" id="MUN35244.1"/>
    </source>
</evidence>
<dbReference type="AlphaFoldDB" id="A0A7K1KST4"/>
<organism evidence="3 4">
    <name type="scientific">Actinomadura litoris</name>
    <dbReference type="NCBI Taxonomy" id="2678616"/>
    <lineage>
        <taxon>Bacteria</taxon>
        <taxon>Bacillati</taxon>
        <taxon>Actinomycetota</taxon>
        <taxon>Actinomycetes</taxon>
        <taxon>Streptosporangiales</taxon>
        <taxon>Thermomonosporaceae</taxon>
        <taxon>Actinomadura</taxon>
    </lineage>
</organism>
<reference evidence="3 4" key="1">
    <citation type="submission" date="2019-11" db="EMBL/GenBank/DDBJ databases">
        <authorList>
            <person name="Cao P."/>
        </authorList>
    </citation>
    <scope>NUCLEOTIDE SEQUENCE [LARGE SCALE GENOMIC DNA]</scope>
    <source>
        <strain evidence="3 4">NEAU-AAG5</strain>
    </source>
</reference>
<name>A0A7K1KST4_9ACTN</name>
<dbReference type="EC" id="3.5.1.4" evidence="3"/>
<evidence type="ECO:0000313" key="4">
    <source>
        <dbReference type="Proteomes" id="UP000432015"/>
    </source>
</evidence>
<accession>A0A7K1KST4</accession>
<protein>
    <submittedName>
        <fullName evidence="3">Amidase</fullName>
        <ecNumber evidence="3">3.5.1.4</ecNumber>
    </submittedName>
</protein>
<dbReference type="GO" id="GO:0004040">
    <property type="term" value="F:amidase activity"/>
    <property type="evidence" value="ECO:0007669"/>
    <property type="project" value="UniProtKB-EC"/>
</dbReference>
<dbReference type="PANTHER" id="PTHR11895">
    <property type="entry name" value="TRANSAMIDASE"/>
    <property type="match status" value="1"/>
</dbReference>
<dbReference type="InterPro" id="IPR020556">
    <property type="entry name" value="Amidase_CS"/>
</dbReference>
<sequence>MAGDRYHSPTAAELVAAYAAGTISPVEATTEALEAIRRHDGDCNAYALVDAESALAGARAAERRWRAGAPASPIDGVPMSIKDLFLTRGWPTLRGSRCVDPDQPWDVDSPAAARLREAGPVLLGKTTTPEMGWKGVCDNPLTGVTRNPWDTTRTTGGSSGGSAAAVASGMGALSVGTDGGGSVRIPASFCGVVGLKPTHGRVPQYPLSALAVLAHAGPMARTVEDAALLLDVLAGPDPRDPFALGPLATPYTDTLGRDVAGVTAAFSPDLGYARVDPEVAAAVASAARALQDAGVRVEQADPGFPDPYDAFDILWCAGAAKWRDVLGDGAGVDPGLRAVIERGLTCSAADYLAAEVERVALGVRMGEFHTRHDVLITPTVPIPAFEAGHDVPPGSGLSDWPRWTPFTYPFNMTHQPAITVPVARTSGGLPIGLQIVGPRHADALVLAVARAVERVHPMADPPAARAAAPAPAS</sequence>
<dbReference type="PROSITE" id="PS00571">
    <property type="entry name" value="AMIDASES"/>
    <property type="match status" value="1"/>
</dbReference>
<dbReference type="InterPro" id="IPR023631">
    <property type="entry name" value="Amidase_dom"/>
</dbReference>
<dbReference type="InterPro" id="IPR036928">
    <property type="entry name" value="AS_sf"/>
</dbReference>
<keyword evidence="3" id="KW-0378">Hydrolase</keyword>
<feature type="domain" description="Amidase" evidence="2">
    <location>
        <begin position="27"/>
        <end position="446"/>
    </location>
</feature>
<gene>
    <name evidence="3" type="ORF">GNZ18_01295</name>
</gene>
<dbReference type="NCBIfam" id="NF004815">
    <property type="entry name" value="PRK06169.1"/>
    <property type="match status" value="1"/>
</dbReference>
<evidence type="ECO:0000259" key="2">
    <source>
        <dbReference type="Pfam" id="PF01425"/>
    </source>
</evidence>
<comment type="similarity">
    <text evidence="1">Belongs to the amidase family.</text>
</comment>
<dbReference type="SUPFAM" id="SSF75304">
    <property type="entry name" value="Amidase signature (AS) enzymes"/>
    <property type="match status" value="1"/>
</dbReference>
<dbReference type="Gene3D" id="3.90.1300.10">
    <property type="entry name" value="Amidase signature (AS) domain"/>
    <property type="match status" value="1"/>
</dbReference>
<dbReference type="RefSeq" id="WP_156214212.1">
    <property type="nucleotide sequence ID" value="NZ_WOFH01000001.1"/>
</dbReference>
<dbReference type="Proteomes" id="UP000432015">
    <property type="component" value="Unassembled WGS sequence"/>
</dbReference>
<dbReference type="Pfam" id="PF01425">
    <property type="entry name" value="Amidase"/>
    <property type="match status" value="1"/>
</dbReference>
<keyword evidence="4" id="KW-1185">Reference proteome</keyword>
<proteinExistence type="inferred from homology"/>
<dbReference type="InterPro" id="IPR000120">
    <property type="entry name" value="Amidase"/>
</dbReference>
<comment type="caution">
    <text evidence="3">The sequence shown here is derived from an EMBL/GenBank/DDBJ whole genome shotgun (WGS) entry which is preliminary data.</text>
</comment>
<dbReference type="EMBL" id="WOFH01000001">
    <property type="protein sequence ID" value="MUN35244.1"/>
    <property type="molecule type" value="Genomic_DNA"/>
</dbReference>
<dbReference type="PANTHER" id="PTHR11895:SF7">
    <property type="entry name" value="GLUTAMYL-TRNA(GLN) AMIDOTRANSFERASE SUBUNIT A, MITOCHONDRIAL"/>
    <property type="match status" value="1"/>
</dbReference>
<evidence type="ECO:0000256" key="1">
    <source>
        <dbReference type="ARBA" id="ARBA00009199"/>
    </source>
</evidence>